<dbReference type="OrthoDB" id="8394608at2"/>
<dbReference type="AlphaFoldDB" id="A0A1K2I2K1"/>
<gene>
    <name evidence="3" type="ORF">SAMN02983003_3633</name>
</gene>
<dbReference type="GO" id="GO:0016491">
    <property type="term" value="F:oxidoreductase activity"/>
    <property type="evidence" value="ECO:0007669"/>
    <property type="project" value="UniProtKB-KW"/>
</dbReference>
<dbReference type="PANTHER" id="PTHR43364:SF6">
    <property type="entry name" value="OXIDOREDUCTASE-RELATED"/>
    <property type="match status" value="1"/>
</dbReference>
<evidence type="ECO:0000313" key="3">
    <source>
        <dbReference type="EMBL" id="SFZ86451.1"/>
    </source>
</evidence>
<reference evidence="3 4" key="1">
    <citation type="submission" date="2016-11" db="EMBL/GenBank/DDBJ databases">
        <authorList>
            <person name="Jaros S."/>
            <person name="Januszkiewicz K."/>
            <person name="Wedrychowicz H."/>
        </authorList>
    </citation>
    <scope>NUCLEOTIDE SEQUENCE [LARGE SCALE GENOMIC DNA]</scope>
    <source>
        <strain evidence="3 4">ATCC 23634</strain>
    </source>
</reference>
<evidence type="ECO:0000256" key="1">
    <source>
        <dbReference type="ARBA" id="ARBA00023002"/>
    </source>
</evidence>
<feature type="domain" description="NADP-dependent oxidoreductase" evidence="2">
    <location>
        <begin position="15"/>
        <end position="313"/>
    </location>
</feature>
<organism evidence="3 4">
    <name type="scientific">Devosia enhydra</name>
    <dbReference type="NCBI Taxonomy" id="665118"/>
    <lineage>
        <taxon>Bacteria</taxon>
        <taxon>Pseudomonadati</taxon>
        <taxon>Pseudomonadota</taxon>
        <taxon>Alphaproteobacteria</taxon>
        <taxon>Hyphomicrobiales</taxon>
        <taxon>Devosiaceae</taxon>
        <taxon>Devosia</taxon>
    </lineage>
</organism>
<dbReference type="InterPro" id="IPR023210">
    <property type="entry name" value="NADP_OxRdtase_dom"/>
</dbReference>
<dbReference type="RefSeq" id="WP_072346392.1">
    <property type="nucleotide sequence ID" value="NZ_FPKU01000003.1"/>
</dbReference>
<dbReference type="Proteomes" id="UP000183447">
    <property type="component" value="Unassembled WGS sequence"/>
</dbReference>
<dbReference type="PANTHER" id="PTHR43364">
    <property type="entry name" value="NADH-SPECIFIC METHYLGLYOXAL REDUCTASE-RELATED"/>
    <property type="match status" value="1"/>
</dbReference>
<protein>
    <submittedName>
        <fullName evidence="3">Predicted oxidoreductase</fullName>
    </submittedName>
</protein>
<dbReference type="Gene3D" id="3.20.20.100">
    <property type="entry name" value="NADP-dependent oxidoreductase domain"/>
    <property type="match status" value="1"/>
</dbReference>
<dbReference type="InterPro" id="IPR050523">
    <property type="entry name" value="AKR_Detox_Biosynth"/>
</dbReference>
<dbReference type="CDD" id="cd19081">
    <property type="entry name" value="AKR_AKR9C1"/>
    <property type="match status" value="1"/>
</dbReference>
<name>A0A1K2I2K1_9HYPH</name>
<dbReference type="FunFam" id="3.20.20.100:FF:000004">
    <property type="entry name" value="Oxidoreductase, aldo/keto reductase"/>
    <property type="match status" value="1"/>
</dbReference>
<keyword evidence="4" id="KW-1185">Reference proteome</keyword>
<keyword evidence="1" id="KW-0560">Oxidoreductase</keyword>
<sequence>MDKRRLGRSDLEIAPLALGTNVLGWTMDEPTSFTVLDAFLDEGFTAIDTADVYSRWVPGNDSESEKIIGRWMKARGNRDKVLVFTKVGSDMGQGHKDLSAKWIAEAVEQSLKRLQTDYIDLYQSHWPDPATPIEETLEAHDRLVKAGKVRFIGTSNQSHEQLKAALDVSDARGLARYQTVQNEFNLYSRAGFSGAIQELCLREGVSGLHYYGLSAGFLTGKYRTPEDAAKSARGPSVVQRFLNEKGLRILAAMDRVSARTGAGLPEIALAWVVAQPGVAAPIASATSLDQLKMLSSGVRLKLAAEDLAELTAAGADA</sequence>
<accession>A0A1K2I2K1</accession>
<dbReference type="Pfam" id="PF00248">
    <property type="entry name" value="Aldo_ket_red"/>
    <property type="match status" value="1"/>
</dbReference>
<proteinExistence type="predicted"/>
<dbReference type="STRING" id="665118.SAMN02983003_3633"/>
<dbReference type="EMBL" id="FPKU01000003">
    <property type="protein sequence ID" value="SFZ86451.1"/>
    <property type="molecule type" value="Genomic_DNA"/>
</dbReference>
<dbReference type="GO" id="GO:0005829">
    <property type="term" value="C:cytosol"/>
    <property type="evidence" value="ECO:0007669"/>
    <property type="project" value="TreeGrafter"/>
</dbReference>
<evidence type="ECO:0000313" key="4">
    <source>
        <dbReference type="Proteomes" id="UP000183447"/>
    </source>
</evidence>
<dbReference type="SUPFAM" id="SSF51430">
    <property type="entry name" value="NAD(P)-linked oxidoreductase"/>
    <property type="match status" value="1"/>
</dbReference>
<evidence type="ECO:0000259" key="2">
    <source>
        <dbReference type="Pfam" id="PF00248"/>
    </source>
</evidence>
<dbReference type="InterPro" id="IPR036812">
    <property type="entry name" value="NAD(P)_OxRdtase_dom_sf"/>
</dbReference>